<keyword evidence="5 8" id="KW-0547">Nucleotide-binding</keyword>
<dbReference type="EC" id="2.7.7.-" evidence="8"/>
<feature type="binding site" evidence="8">
    <location>
        <position position="172"/>
    </location>
    <ligand>
        <name>ATP</name>
        <dbReference type="ChEBI" id="CHEBI:30616"/>
    </ligand>
</feature>
<evidence type="ECO:0000256" key="6">
    <source>
        <dbReference type="ARBA" id="ARBA00022840"/>
    </source>
</evidence>
<dbReference type="EMBL" id="CP035807">
    <property type="protein sequence ID" value="QEN03966.1"/>
    <property type="molecule type" value="Genomic_DNA"/>
</dbReference>
<dbReference type="PANTHER" id="PTHR32057">
    <property type="entry name" value="PROTEIN ADENYLYLTRANSFERASE SELO, MITOCHONDRIAL"/>
    <property type="match status" value="1"/>
</dbReference>
<evidence type="ECO:0000313" key="10">
    <source>
        <dbReference type="Proteomes" id="UP000323824"/>
    </source>
</evidence>
<feature type="binding site" evidence="8">
    <location>
        <position position="251"/>
    </location>
    <ligand>
        <name>Mg(2+)</name>
        <dbReference type="ChEBI" id="CHEBI:18420"/>
    </ligand>
</feature>
<name>A0A5C1QAY9_9SPIO</name>
<keyword evidence="2 8" id="KW-0808">Transferase</keyword>
<keyword evidence="6 8" id="KW-0067">ATP-binding</keyword>
<comment type="catalytic activity">
    <reaction evidence="8">
        <text>L-tyrosyl-[protein] + ATP = O-(5'-adenylyl)-L-tyrosyl-[protein] + diphosphate</text>
        <dbReference type="Rhea" id="RHEA:54288"/>
        <dbReference type="Rhea" id="RHEA-COMP:10136"/>
        <dbReference type="Rhea" id="RHEA-COMP:13846"/>
        <dbReference type="ChEBI" id="CHEBI:30616"/>
        <dbReference type="ChEBI" id="CHEBI:33019"/>
        <dbReference type="ChEBI" id="CHEBI:46858"/>
        <dbReference type="ChEBI" id="CHEBI:83624"/>
        <dbReference type="EC" id="2.7.7.108"/>
    </reaction>
</comment>
<comment type="catalytic activity">
    <reaction evidence="8">
        <text>L-tyrosyl-[protein] + UTP = O-(5'-uridylyl)-L-tyrosyl-[protein] + diphosphate</text>
        <dbReference type="Rhea" id="RHEA:83887"/>
        <dbReference type="Rhea" id="RHEA-COMP:10136"/>
        <dbReference type="Rhea" id="RHEA-COMP:20238"/>
        <dbReference type="ChEBI" id="CHEBI:33019"/>
        <dbReference type="ChEBI" id="CHEBI:46398"/>
        <dbReference type="ChEBI" id="CHEBI:46858"/>
        <dbReference type="ChEBI" id="CHEBI:90602"/>
    </reaction>
</comment>
<organism evidence="9 10">
    <name type="scientific">Thiospirochaeta perfilievii</name>
    <dbReference type="NCBI Taxonomy" id="252967"/>
    <lineage>
        <taxon>Bacteria</taxon>
        <taxon>Pseudomonadati</taxon>
        <taxon>Spirochaetota</taxon>
        <taxon>Spirochaetia</taxon>
        <taxon>Spirochaetales</taxon>
        <taxon>Spirochaetaceae</taxon>
        <taxon>Thiospirochaeta</taxon>
    </lineage>
</organism>
<dbReference type="InterPro" id="IPR003846">
    <property type="entry name" value="SelO"/>
</dbReference>
<dbReference type="PANTHER" id="PTHR32057:SF14">
    <property type="entry name" value="PROTEIN ADENYLYLTRANSFERASE SELO, MITOCHONDRIAL"/>
    <property type="match status" value="1"/>
</dbReference>
<comment type="function">
    <text evidence="8">Nucleotidyltransferase involved in the post-translational modification of proteins. It can catalyze the addition of adenosine monophosphate (AMP) or uridine monophosphate (UMP) to a protein, resulting in modifications known as AMPylation and UMPylation.</text>
</comment>
<feature type="binding site" evidence="8">
    <location>
        <position position="242"/>
    </location>
    <ligand>
        <name>Mg(2+)</name>
        <dbReference type="ChEBI" id="CHEBI:18420"/>
    </ligand>
</feature>
<gene>
    <name evidence="8" type="primary">ydiU</name>
    <name evidence="8" type="synonym">selO</name>
    <name evidence="9" type="ORF">EW093_04375</name>
</gene>
<feature type="binding site" evidence="8">
    <location>
        <position position="82"/>
    </location>
    <ligand>
        <name>ATP</name>
        <dbReference type="ChEBI" id="CHEBI:30616"/>
    </ligand>
</feature>
<comment type="catalytic activity">
    <reaction evidence="8">
        <text>L-seryl-[protein] + UTP = O-(5'-uridylyl)-L-seryl-[protein] + diphosphate</text>
        <dbReference type="Rhea" id="RHEA:64604"/>
        <dbReference type="Rhea" id="RHEA-COMP:9863"/>
        <dbReference type="Rhea" id="RHEA-COMP:16635"/>
        <dbReference type="ChEBI" id="CHEBI:29999"/>
        <dbReference type="ChEBI" id="CHEBI:33019"/>
        <dbReference type="ChEBI" id="CHEBI:46398"/>
        <dbReference type="ChEBI" id="CHEBI:156051"/>
    </reaction>
</comment>
<dbReference type="Pfam" id="PF02696">
    <property type="entry name" value="SelO"/>
    <property type="match status" value="1"/>
</dbReference>
<dbReference type="Proteomes" id="UP000323824">
    <property type="component" value="Chromosome"/>
</dbReference>
<evidence type="ECO:0000256" key="5">
    <source>
        <dbReference type="ARBA" id="ARBA00022741"/>
    </source>
</evidence>
<dbReference type="RefSeq" id="WP_149567223.1">
    <property type="nucleotide sequence ID" value="NZ_CP035807.1"/>
</dbReference>
<keyword evidence="3 8" id="KW-0548">Nucleotidyltransferase</keyword>
<feature type="binding site" evidence="8">
    <location>
        <position position="115"/>
    </location>
    <ligand>
        <name>ATP</name>
        <dbReference type="ChEBI" id="CHEBI:30616"/>
    </ligand>
</feature>
<comment type="cofactor">
    <cofactor evidence="8">
        <name>Mg(2+)</name>
        <dbReference type="ChEBI" id="CHEBI:18420"/>
    </cofactor>
    <cofactor evidence="8">
        <name>Mn(2+)</name>
        <dbReference type="ChEBI" id="CHEBI:29035"/>
    </cofactor>
</comment>
<dbReference type="OrthoDB" id="9773505at2"/>
<keyword evidence="7 8" id="KW-0460">Magnesium</keyword>
<comment type="similarity">
    <text evidence="1 8">Belongs to the SELO family.</text>
</comment>
<feature type="binding site" evidence="8">
    <location>
        <position position="251"/>
    </location>
    <ligand>
        <name>ATP</name>
        <dbReference type="ChEBI" id="CHEBI:30616"/>
    </ligand>
</feature>
<keyword evidence="8" id="KW-0464">Manganese</keyword>
<feature type="binding site" evidence="8">
    <location>
        <position position="165"/>
    </location>
    <ligand>
        <name>ATP</name>
        <dbReference type="ChEBI" id="CHEBI:30616"/>
    </ligand>
</feature>
<evidence type="ECO:0000256" key="1">
    <source>
        <dbReference type="ARBA" id="ARBA00009747"/>
    </source>
</evidence>
<evidence type="ECO:0000313" key="9">
    <source>
        <dbReference type="EMBL" id="QEN03966.1"/>
    </source>
</evidence>
<sequence>MFNFDNIYKTLPSSLFTIQDPIPVKKPKLIIKNRELIKELGVDNIDFTQTLSGNKIPNGAEPIAQAYSGHQFGHLNTLGDGRAILLGEHVLSSGQRFDIQLKGSGRTPYSRGGDGRATLYSMLREYLISYAMEKLNIPTTRSLAVVSTGEDVYRDMAEMGGILTRVASSHIRVGTFQYVAMLGNLETLKIFTDYVINRHYPELKSDINPYLALLKNVMNKQIDLIVDWYRVGFIHGVMNTDNVSICGETIDYGPCAFMDIYNPKTVFSSIDRFGRYSFENQKNIGGWNMARFAETLIPLVDNNQDVSLSLINEVLSEYKALFEDRWNVMMASKIGISNPTDSDFQLISSLLNIMEDNRLDYTKTFRNLILKDEPLLKDWYKKWELRDINKDLIIESNPAIIPRNFIVEHVLKEAATYNNLNPLNDFLEVLENPYSDDVLDYYKNPPERVDENYKTFCGT</sequence>
<dbReference type="NCBIfam" id="NF000658">
    <property type="entry name" value="PRK00029.1"/>
    <property type="match status" value="1"/>
</dbReference>
<evidence type="ECO:0000256" key="4">
    <source>
        <dbReference type="ARBA" id="ARBA00022723"/>
    </source>
</evidence>
<evidence type="ECO:0000256" key="7">
    <source>
        <dbReference type="ARBA" id="ARBA00022842"/>
    </source>
</evidence>
<dbReference type="AlphaFoldDB" id="A0A5C1QAY9"/>
<dbReference type="GO" id="GO:0000287">
    <property type="term" value="F:magnesium ion binding"/>
    <property type="evidence" value="ECO:0007669"/>
    <property type="project" value="UniProtKB-UniRule"/>
</dbReference>
<keyword evidence="4 8" id="KW-0479">Metal-binding</keyword>
<protein>
    <recommendedName>
        <fullName evidence="8">Protein nucleotidyltransferase YdiU</fullName>
        <ecNumber evidence="8">2.7.7.-</ecNumber>
    </recommendedName>
    <alternativeName>
        <fullName evidence="8">Protein adenylyltransferase YdiU</fullName>
        <ecNumber evidence="8">2.7.7.108</ecNumber>
    </alternativeName>
    <alternativeName>
        <fullName evidence="8">Protein uridylyltransferase YdiU</fullName>
        <ecNumber evidence="8">2.7.7.-</ecNumber>
    </alternativeName>
</protein>
<evidence type="ECO:0000256" key="3">
    <source>
        <dbReference type="ARBA" id="ARBA00022695"/>
    </source>
</evidence>
<dbReference type="GO" id="GO:0030145">
    <property type="term" value="F:manganese ion binding"/>
    <property type="evidence" value="ECO:0007669"/>
    <property type="project" value="UniProtKB-UniRule"/>
</dbReference>
<feature type="active site" description="Proton acceptor" evidence="8">
    <location>
        <position position="241"/>
    </location>
</feature>
<evidence type="ECO:0000256" key="8">
    <source>
        <dbReference type="HAMAP-Rule" id="MF_00692"/>
    </source>
</evidence>
<reference evidence="9 10" key="1">
    <citation type="submission" date="2019-02" db="EMBL/GenBank/DDBJ databases">
        <authorList>
            <person name="Fomenkov A."/>
            <person name="Dubinina G."/>
            <person name="Grabovich M."/>
            <person name="Vincze T."/>
            <person name="Roberts R.J."/>
        </authorList>
    </citation>
    <scope>NUCLEOTIDE SEQUENCE [LARGE SCALE GENOMIC DNA]</scope>
    <source>
        <strain evidence="9 10">P</strain>
    </source>
</reference>
<dbReference type="GO" id="GO:0005524">
    <property type="term" value="F:ATP binding"/>
    <property type="evidence" value="ECO:0007669"/>
    <property type="project" value="UniProtKB-UniRule"/>
</dbReference>
<dbReference type="EC" id="2.7.7.108" evidence="8"/>
<comment type="catalytic activity">
    <reaction evidence="8">
        <text>L-seryl-[protein] + ATP = 3-O-(5'-adenylyl)-L-seryl-[protein] + diphosphate</text>
        <dbReference type="Rhea" id="RHEA:58120"/>
        <dbReference type="Rhea" id="RHEA-COMP:9863"/>
        <dbReference type="Rhea" id="RHEA-COMP:15073"/>
        <dbReference type="ChEBI" id="CHEBI:29999"/>
        <dbReference type="ChEBI" id="CHEBI:30616"/>
        <dbReference type="ChEBI" id="CHEBI:33019"/>
        <dbReference type="ChEBI" id="CHEBI:142516"/>
        <dbReference type="EC" id="2.7.7.108"/>
    </reaction>
</comment>
<dbReference type="GO" id="GO:0070733">
    <property type="term" value="F:AMPylase activity"/>
    <property type="evidence" value="ECO:0007669"/>
    <property type="project" value="UniProtKB-EC"/>
</dbReference>
<proteinExistence type="inferred from homology"/>
<evidence type="ECO:0000256" key="2">
    <source>
        <dbReference type="ARBA" id="ARBA00022679"/>
    </source>
</evidence>
<comment type="catalytic activity">
    <reaction evidence="8">
        <text>L-threonyl-[protein] + ATP = 3-O-(5'-adenylyl)-L-threonyl-[protein] + diphosphate</text>
        <dbReference type="Rhea" id="RHEA:54292"/>
        <dbReference type="Rhea" id="RHEA-COMP:11060"/>
        <dbReference type="Rhea" id="RHEA-COMP:13847"/>
        <dbReference type="ChEBI" id="CHEBI:30013"/>
        <dbReference type="ChEBI" id="CHEBI:30616"/>
        <dbReference type="ChEBI" id="CHEBI:33019"/>
        <dbReference type="ChEBI" id="CHEBI:138113"/>
        <dbReference type="EC" id="2.7.7.108"/>
    </reaction>
</comment>
<feature type="binding site" evidence="8">
    <location>
        <position position="114"/>
    </location>
    <ligand>
        <name>ATP</name>
        <dbReference type="ChEBI" id="CHEBI:30616"/>
    </ligand>
</feature>
<comment type="catalytic activity">
    <reaction evidence="8">
        <text>L-histidyl-[protein] + UTP = N(tele)-(5'-uridylyl)-L-histidyl-[protein] + diphosphate</text>
        <dbReference type="Rhea" id="RHEA:83891"/>
        <dbReference type="Rhea" id="RHEA-COMP:9745"/>
        <dbReference type="Rhea" id="RHEA-COMP:20239"/>
        <dbReference type="ChEBI" id="CHEBI:29979"/>
        <dbReference type="ChEBI" id="CHEBI:33019"/>
        <dbReference type="ChEBI" id="CHEBI:46398"/>
        <dbReference type="ChEBI" id="CHEBI:233474"/>
    </reaction>
</comment>
<feature type="binding site" evidence="8">
    <location>
        <position position="81"/>
    </location>
    <ligand>
        <name>ATP</name>
        <dbReference type="ChEBI" id="CHEBI:30616"/>
    </ligand>
</feature>
<dbReference type="KEGG" id="sper:EW093_04375"/>
<feature type="binding site" evidence="8">
    <location>
        <position position="79"/>
    </location>
    <ligand>
        <name>ATP</name>
        <dbReference type="ChEBI" id="CHEBI:30616"/>
    </ligand>
</feature>
<feature type="binding site" evidence="8">
    <location>
        <position position="102"/>
    </location>
    <ligand>
        <name>ATP</name>
        <dbReference type="ChEBI" id="CHEBI:30616"/>
    </ligand>
</feature>
<reference evidence="9 10" key="2">
    <citation type="submission" date="2019-09" db="EMBL/GenBank/DDBJ databases">
        <title>Complete Genome Sequence and Methylome Analysis of free living Spirochaetas.</title>
        <authorList>
            <person name="Leshcheva N."/>
            <person name="Mikheeva N."/>
        </authorList>
    </citation>
    <scope>NUCLEOTIDE SEQUENCE [LARGE SCALE GENOMIC DNA]</scope>
    <source>
        <strain evidence="9 10">P</strain>
    </source>
</reference>
<dbReference type="HAMAP" id="MF_00692">
    <property type="entry name" value="SelO"/>
    <property type="match status" value="1"/>
</dbReference>
<keyword evidence="10" id="KW-1185">Reference proteome</keyword>
<accession>A0A5C1QAY9</accession>